<dbReference type="PANTHER" id="PTHR45712">
    <property type="entry name" value="AGAP008170-PA"/>
    <property type="match status" value="1"/>
</dbReference>
<proteinExistence type="inferred from homology"/>
<dbReference type="GO" id="GO:0005615">
    <property type="term" value="C:extracellular space"/>
    <property type="evidence" value="ECO:0007669"/>
    <property type="project" value="TreeGrafter"/>
</dbReference>
<dbReference type="InterPro" id="IPR001611">
    <property type="entry name" value="Leu-rich_rpt"/>
</dbReference>
<dbReference type="InterPro" id="IPR032675">
    <property type="entry name" value="LRR_dom_sf"/>
</dbReference>
<evidence type="ECO:0000256" key="10">
    <source>
        <dbReference type="ARBA" id="ARBA00023180"/>
    </source>
</evidence>
<dbReference type="PROSITE" id="PS51450">
    <property type="entry name" value="LRR"/>
    <property type="match status" value="1"/>
</dbReference>
<dbReference type="SMART" id="SM00369">
    <property type="entry name" value="LRR_TYP"/>
    <property type="match status" value="5"/>
</dbReference>
<sequence length="307" mass="35668">SPNKIQFQWLSNLQGRGRHDSWMADDIDCPLECDYPSAYPTAMYYHIRNLKHVPYVPSHIKYVYLQHNQITGIQEGVFDNATDLVWVVLFNNKLSSDKIGNNVFKKLKNLDRLYLNHNDSLEGMVNLTNLQLQTNEIENVSGNFKGLKSLSRLDLRKNKLKLPEKLHQLYLEFNDRECFMRLAHNKLTDKGLPANVFNISTLVELDLSHNKLERIPTVSKRLENLYLQVNRIKEFTLSRFCSSIDMTNLSLLRMLRLDANEINAKDIPPEAAYCLRHVAFIDVHHIMKIFLKGAVIDLFFVFSFTAV</sequence>
<evidence type="ECO:0000256" key="5">
    <source>
        <dbReference type="ARBA" id="ARBA00022525"/>
    </source>
</evidence>
<evidence type="ECO:0000256" key="11">
    <source>
        <dbReference type="ARBA" id="ARBA00025136"/>
    </source>
</evidence>
<dbReference type="PANTHER" id="PTHR45712:SF4">
    <property type="entry name" value="FIBROMODULIN"/>
    <property type="match status" value="1"/>
</dbReference>
<organism evidence="12 13">
    <name type="scientific">Neogobius melanostomus</name>
    <name type="common">round goby</name>
    <dbReference type="NCBI Taxonomy" id="47308"/>
    <lineage>
        <taxon>Eukaryota</taxon>
        <taxon>Metazoa</taxon>
        <taxon>Chordata</taxon>
        <taxon>Craniata</taxon>
        <taxon>Vertebrata</taxon>
        <taxon>Euteleostomi</taxon>
        <taxon>Actinopterygii</taxon>
        <taxon>Neopterygii</taxon>
        <taxon>Teleostei</taxon>
        <taxon>Neoteleostei</taxon>
        <taxon>Acanthomorphata</taxon>
        <taxon>Gobiaria</taxon>
        <taxon>Gobiiformes</taxon>
        <taxon>Gobioidei</taxon>
        <taxon>Gobiidae</taxon>
        <taxon>Benthophilinae</taxon>
        <taxon>Neogobiini</taxon>
        <taxon>Neogobius</taxon>
    </lineage>
</organism>
<evidence type="ECO:0000256" key="2">
    <source>
        <dbReference type="ARBA" id="ARBA00005818"/>
    </source>
</evidence>
<reference evidence="12" key="1">
    <citation type="submission" date="2025-08" db="UniProtKB">
        <authorList>
            <consortium name="Ensembl"/>
        </authorList>
    </citation>
    <scope>IDENTIFICATION</scope>
</reference>
<dbReference type="SMART" id="SM00365">
    <property type="entry name" value="LRR_SD22"/>
    <property type="match status" value="3"/>
</dbReference>
<accession>A0A8C6WQF7</accession>
<comment type="subcellular location">
    <subcellularLocation>
        <location evidence="1">Secreted</location>
        <location evidence="1">Extracellular space</location>
        <location evidence="1">Extracellular matrix</location>
    </subcellularLocation>
</comment>
<dbReference type="Ensembl" id="ENSNMLT00000027245.1">
    <property type="protein sequence ID" value="ENSNMLP00000024350.1"/>
    <property type="gene ID" value="ENSNMLG00000015622.1"/>
</dbReference>
<dbReference type="Gene3D" id="3.80.10.10">
    <property type="entry name" value="Ribonuclease Inhibitor"/>
    <property type="match status" value="2"/>
</dbReference>
<dbReference type="InterPro" id="IPR050333">
    <property type="entry name" value="SLRP"/>
</dbReference>
<keyword evidence="9" id="KW-0654">Proteoglycan</keyword>
<dbReference type="Pfam" id="PF13855">
    <property type="entry name" value="LRR_8"/>
    <property type="match status" value="1"/>
</dbReference>
<comment type="function">
    <text evidence="11">Affects the rate of fibrils formation. May have a primary role in collagen fibrillogenesis.</text>
</comment>
<evidence type="ECO:0000256" key="6">
    <source>
        <dbReference type="ARBA" id="ARBA00022530"/>
    </source>
</evidence>
<reference evidence="12" key="2">
    <citation type="submission" date="2025-09" db="UniProtKB">
        <authorList>
            <consortium name="Ensembl"/>
        </authorList>
    </citation>
    <scope>IDENTIFICATION</scope>
</reference>
<evidence type="ECO:0000256" key="8">
    <source>
        <dbReference type="ARBA" id="ARBA00022737"/>
    </source>
</evidence>
<evidence type="ECO:0000256" key="7">
    <source>
        <dbReference type="ARBA" id="ARBA00022614"/>
    </source>
</evidence>
<evidence type="ECO:0000256" key="3">
    <source>
        <dbReference type="ARBA" id="ARBA00011226"/>
    </source>
</evidence>
<keyword evidence="8" id="KW-0677">Repeat</keyword>
<dbReference type="Proteomes" id="UP000694523">
    <property type="component" value="Unplaced"/>
</dbReference>
<keyword evidence="10" id="KW-0325">Glycoprotein</keyword>
<comment type="subunit">
    <text evidence="3">Binds to type I and type II collagen.</text>
</comment>
<keyword evidence="5" id="KW-0964">Secreted</keyword>
<keyword evidence="7" id="KW-0433">Leucine-rich repeat</keyword>
<comment type="similarity">
    <text evidence="2">Belongs to the small leucine-rich proteoglycan (SLRP) family. SLRP class II subfamily.</text>
</comment>
<dbReference type="InterPro" id="IPR003591">
    <property type="entry name" value="Leu-rich_rpt_typical-subtyp"/>
</dbReference>
<keyword evidence="13" id="KW-1185">Reference proteome</keyword>
<protein>
    <recommendedName>
        <fullName evidence="4">Fibromodulin</fullName>
    </recommendedName>
</protein>
<evidence type="ECO:0000256" key="1">
    <source>
        <dbReference type="ARBA" id="ARBA00004498"/>
    </source>
</evidence>
<dbReference type="SUPFAM" id="SSF52058">
    <property type="entry name" value="L domain-like"/>
    <property type="match status" value="1"/>
</dbReference>
<evidence type="ECO:0000256" key="9">
    <source>
        <dbReference type="ARBA" id="ARBA00022974"/>
    </source>
</evidence>
<evidence type="ECO:0000313" key="12">
    <source>
        <dbReference type="Ensembl" id="ENSNMLP00000024350.1"/>
    </source>
</evidence>
<evidence type="ECO:0000313" key="13">
    <source>
        <dbReference type="Proteomes" id="UP000694523"/>
    </source>
</evidence>
<evidence type="ECO:0000256" key="4">
    <source>
        <dbReference type="ARBA" id="ARBA00018230"/>
    </source>
</evidence>
<dbReference type="AlphaFoldDB" id="A0A8C6WQF7"/>
<keyword evidence="6" id="KW-0272">Extracellular matrix</keyword>
<name>A0A8C6WQF7_9GOBI</name>
<dbReference type="Pfam" id="PF00560">
    <property type="entry name" value="LRR_1"/>
    <property type="match status" value="1"/>
</dbReference>